<protein>
    <submittedName>
        <fullName evidence="2">Uncharacterized protein</fullName>
    </submittedName>
</protein>
<evidence type="ECO:0000313" key="3">
    <source>
        <dbReference type="Proteomes" id="UP000327468"/>
    </source>
</evidence>
<dbReference type="Proteomes" id="UP000327468">
    <property type="component" value="Chromosome 23"/>
</dbReference>
<gene>
    <name evidence="2" type="ORF">PHYPO_G00133510</name>
</gene>
<sequence length="113" mass="12936">MFTARAPPVQAAGSGKEDRHGTELHSIHSGFRRQALRRLLDVLVKGFYSGVLTRFYIESVSGFAALNLYEVFRPRRARRAVFCARLREENKQPDRKKDPRRSNSKRSVCPTST</sequence>
<feature type="region of interest" description="Disordered" evidence="1">
    <location>
        <begin position="1"/>
        <end position="27"/>
    </location>
</feature>
<evidence type="ECO:0000256" key="1">
    <source>
        <dbReference type="SAM" id="MobiDB-lite"/>
    </source>
</evidence>
<name>A0A5N5KK93_PANHP</name>
<keyword evidence="3" id="KW-1185">Reference proteome</keyword>
<proteinExistence type="predicted"/>
<feature type="region of interest" description="Disordered" evidence="1">
    <location>
        <begin position="88"/>
        <end position="113"/>
    </location>
</feature>
<feature type="compositionally biased region" description="Basic and acidic residues" evidence="1">
    <location>
        <begin position="88"/>
        <end position="101"/>
    </location>
</feature>
<accession>A0A5N5KK93</accession>
<dbReference type="AlphaFoldDB" id="A0A5N5KK93"/>
<feature type="compositionally biased region" description="Basic and acidic residues" evidence="1">
    <location>
        <begin position="15"/>
        <end position="26"/>
    </location>
</feature>
<organism evidence="2 3">
    <name type="scientific">Pangasianodon hypophthalmus</name>
    <name type="common">Striped catfish</name>
    <name type="synonym">Helicophagus hypophthalmus</name>
    <dbReference type="NCBI Taxonomy" id="310915"/>
    <lineage>
        <taxon>Eukaryota</taxon>
        <taxon>Metazoa</taxon>
        <taxon>Chordata</taxon>
        <taxon>Craniata</taxon>
        <taxon>Vertebrata</taxon>
        <taxon>Euteleostomi</taxon>
        <taxon>Actinopterygii</taxon>
        <taxon>Neopterygii</taxon>
        <taxon>Teleostei</taxon>
        <taxon>Ostariophysi</taxon>
        <taxon>Siluriformes</taxon>
        <taxon>Pangasiidae</taxon>
        <taxon>Pangasianodon</taxon>
    </lineage>
</organism>
<evidence type="ECO:0000313" key="2">
    <source>
        <dbReference type="EMBL" id="KAB5530799.1"/>
    </source>
</evidence>
<dbReference type="EMBL" id="VFJC01000024">
    <property type="protein sequence ID" value="KAB5530799.1"/>
    <property type="molecule type" value="Genomic_DNA"/>
</dbReference>
<reference evidence="2 3" key="1">
    <citation type="submission" date="2019-06" db="EMBL/GenBank/DDBJ databases">
        <title>A chromosome-scale genome assembly of the striped catfish, Pangasianodon hypophthalmus.</title>
        <authorList>
            <person name="Wen M."/>
            <person name="Zahm M."/>
            <person name="Roques C."/>
            <person name="Cabau C."/>
            <person name="Klopp C."/>
            <person name="Donnadieu C."/>
            <person name="Jouanno E."/>
            <person name="Avarre J.-C."/>
            <person name="Campet M."/>
            <person name="Ha T.T.T."/>
            <person name="Dugue R."/>
            <person name="Lampietro C."/>
            <person name="Louis A."/>
            <person name="Herpin A."/>
            <person name="Echchiki A."/>
            <person name="Berthelot C."/>
            <person name="Parey E."/>
            <person name="Roest-Crollius H."/>
            <person name="Braasch I."/>
            <person name="Postlethwait J."/>
            <person name="Bobe J."/>
            <person name="Montfort J."/>
            <person name="Bouchez O."/>
            <person name="Begum T."/>
            <person name="Schartl M."/>
            <person name="Guiguen Y."/>
        </authorList>
    </citation>
    <scope>NUCLEOTIDE SEQUENCE [LARGE SCALE GENOMIC DNA]</scope>
    <source>
        <strain evidence="2 3">Indonesia</strain>
        <tissue evidence="2">Blood</tissue>
    </source>
</reference>
<comment type="caution">
    <text evidence="2">The sequence shown here is derived from an EMBL/GenBank/DDBJ whole genome shotgun (WGS) entry which is preliminary data.</text>
</comment>